<keyword evidence="2 3" id="KW-0408">Iron</keyword>
<name>A0A0D8IZB2_9FIRM</name>
<dbReference type="GeneID" id="42857998"/>
<organism evidence="4 6">
    <name type="scientific">Ruthenibacterium lactatiformans</name>
    <dbReference type="NCBI Taxonomy" id="1550024"/>
    <lineage>
        <taxon>Bacteria</taxon>
        <taxon>Bacillati</taxon>
        <taxon>Bacillota</taxon>
        <taxon>Clostridia</taxon>
        <taxon>Eubacteriales</taxon>
        <taxon>Oscillospiraceae</taxon>
        <taxon>Ruthenibacterium</taxon>
    </lineage>
</organism>
<dbReference type="EMBL" id="JXXK01000029">
    <property type="protein sequence ID" value="KJF38863.1"/>
    <property type="molecule type" value="Genomic_DNA"/>
</dbReference>
<evidence type="ECO:0000256" key="2">
    <source>
        <dbReference type="ARBA" id="ARBA00023004"/>
    </source>
</evidence>
<comment type="caution">
    <text evidence="4">The sequence shown here is derived from an EMBL/GenBank/DDBJ whole genome shotgun (WGS) entry which is preliminary data.</text>
</comment>
<comment type="function">
    <text evidence="3">Removes the formyl group from the N-terminal Met of newly synthesized proteins. Requires at least a dipeptide for an efficient rate of reaction. N-terminal L-methionine is a prerequisite for activity but the enzyme has broad specificity at other positions.</text>
</comment>
<dbReference type="GO" id="GO:0042586">
    <property type="term" value="F:peptide deformylase activity"/>
    <property type="evidence" value="ECO:0007669"/>
    <property type="project" value="UniProtKB-UniRule"/>
</dbReference>
<dbReference type="PANTHER" id="PTHR10458">
    <property type="entry name" value="PEPTIDE DEFORMYLASE"/>
    <property type="match status" value="1"/>
</dbReference>
<dbReference type="AlphaFoldDB" id="A0A0D8IZB2"/>
<evidence type="ECO:0000256" key="1">
    <source>
        <dbReference type="ARBA" id="ARBA00010759"/>
    </source>
</evidence>
<dbReference type="PIRSF" id="PIRSF004749">
    <property type="entry name" value="Pep_def"/>
    <property type="match status" value="1"/>
</dbReference>
<proteinExistence type="inferred from homology"/>
<dbReference type="InterPro" id="IPR023635">
    <property type="entry name" value="Peptide_deformylase"/>
</dbReference>
<dbReference type="Proteomes" id="UP000449193">
    <property type="component" value="Unassembled WGS sequence"/>
</dbReference>
<feature type="binding site" evidence="3">
    <location>
        <position position="148"/>
    </location>
    <ligand>
        <name>Fe cation</name>
        <dbReference type="ChEBI" id="CHEBI:24875"/>
    </ligand>
</feature>
<feature type="active site" evidence="3">
    <location>
        <position position="145"/>
    </location>
</feature>
<reference evidence="5 7" key="2">
    <citation type="journal article" date="2019" name="Nat. Med.">
        <title>A library of human gut bacterial isolates paired with longitudinal multiomics data enables mechanistic microbiome research.</title>
        <authorList>
            <person name="Poyet M."/>
            <person name="Groussin M."/>
            <person name="Gibbons S.M."/>
            <person name="Avila-Pacheco J."/>
            <person name="Jiang X."/>
            <person name="Kearney S.M."/>
            <person name="Perrotta A.R."/>
            <person name="Berdy B."/>
            <person name="Zhao S."/>
            <person name="Lieberman T.D."/>
            <person name="Swanson P.K."/>
            <person name="Smith M."/>
            <person name="Roesemann S."/>
            <person name="Alexander J.E."/>
            <person name="Rich S.A."/>
            <person name="Livny J."/>
            <person name="Vlamakis H."/>
            <person name="Clish C."/>
            <person name="Bullock K."/>
            <person name="Deik A."/>
            <person name="Scott J."/>
            <person name="Pierce K.A."/>
            <person name="Xavier R.J."/>
            <person name="Alm E.J."/>
        </authorList>
    </citation>
    <scope>NUCLEOTIDE SEQUENCE [LARGE SCALE GENOMIC DNA]</scope>
    <source>
        <strain evidence="5 7">BIOML-A7</strain>
    </source>
</reference>
<evidence type="ECO:0000313" key="4">
    <source>
        <dbReference type="EMBL" id="KJF38863.1"/>
    </source>
</evidence>
<dbReference type="NCBIfam" id="NF001159">
    <property type="entry name" value="PRK00150.1-3"/>
    <property type="match status" value="1"/>
</dbReference>
<reference evidence="4" key="1">
    <citation type="submission" date="2015-02" db="EMBL/GenBank/DDBJ databases">
        <title>A novel member of the family Ruminococcaceae isolated from human feces.</title>
        <authorList>
            <person name="Shkoporov A.N."/>
            <person name="Chaplin A.V."/>
            <person name="Motuzova O.V."/>
            <person name="Kafarskaia L.I."/>
            <person name="Khokhlova E.V."/>
            <person name="Efimov B.A."/>
        </authorList>
    </citation>
    <scope>NUCLEOTIDE SEQUENCE [LARGE SCALE GENOMIC DNA]</scope>
    <source>
        <strain evidence="4">585-1</strain>
    </source>
</reference>
<dbReference type="GO" id="GO:0046872">
    <property type="term" value="F:metal ion binding"/>
    <property type="evidence" value="ECO:0007669"/>
    <property type="project" value="UniProtKB-KW"/>
</dbReference>
<keyword evidence="3" id="KW-0479">Metal-binding</keyword>
<evidence type="ECO:0000256" key="3">
    <source>
        <dbReference type="HAMAP-Rule" id="MF_00163"/>
    </source>
</evidence>
<feature type="binding site" evidence="3">
    <location>
        <position position="144"/>
    </location>
    <ligand>
        <name>Fe cation</name>
        <dbReference type="ChEBI" id="CHEBI:24875"/>
    </ligand>
</feature>
<dbReference type="RefSeq" id="WP_050006228.1">
    <property type="nucleotide sequence ID" value="NZ_CAUBPW010000022.1"/>
</dbReference>
<dbReference type="NCBIfam" id="TIGR00079">
    <property type="entry name" value="pept_deformyl"/>
    <property type="match status" value="1"/>
</dbReference>
<dbReference type="Proteomes" id="UP000032483">
    <property type="component" value="Unassembled WGS sequence"/>
</dbReference>
<comment type="catalytic activity">
    <reaction evidence="3">
        <text>N-terminal N-formyl-L-methionyl-[peptide] + H2O = N-terminal L-methionyl-[peptide] + formate</text>
        <dbReference type="Rhea" id="RHEA:24420"/>
        <dbReference type="Rhea" id="RHEA-COMP:10639"/>
        <dbReference type="Rhea" id="RHEA-COMP:10640"/>
        <dbReference type="ChEBI" id="CHEBI:15377"/>
        <dbReference type="ChEBI" id="CHEBI:15740"/>
        <dbReference type="ChEBI" id="CHEBI:49298"/>
        <dbReference type="ChEBI" id="CHEBI:64731"/>
        <dbReference type="EC" id="3.5.1.88"/>
    </reaction>
</comment>
<dbReference type="PATRIC" id="fig|1550024.3.peg.3572"/>
<dbReference type="SUPFAM" id="SSF56420">
    <property type="entry name" value="Peptide deformylase"/>
    <property type="match status" value="1"/>
</dbReference>
<keyword evidence="3 5" id="KW-0378">Hydrolase</keyword>
<dbReference type="InterPro" id="IPR036821">
    <property type="entry name" value="Peptide_deformylase_sf"/>
</dbReference>
<keyword evidence="3" id="KW-0648">Protein biosynthesis</keyword>
<dbReference type="CDD" id="cd00487">
    <property type="entry name" value="Pep_deformylase"/>
    <property type="match status" value="1"/>
</dbReference>
<feature type="binding site" evidence="3">
    <location>
        <position position="102"/>
    </location>
    <ligand>
        <name>Fe cation</name>
        <dbReference type="ChEBI" id="CHEBI:24875"/>
    </ligand>
</feature>
<evidence type="ECO:0000313" key="6">
    <source>
        <dbReference type="Proteomes" id="UP000032483"/>
    </source>
</evidence>
<evidence type="ECO:0000313" key="7">
    <source>
        <dbReference type="Proteomes" id="UP000449193"/>
    </source>
</evidence>
<protein>
    <recommendedName>
        <fullName evidence="3">Peptide deformylase</fullName>
        <shortName evidence="3">PDF</shortName>
        <ecNumber evidence="3">3.5.1.88</ecNumber>
    </recommendedName>
    <alternativeName>
        <fullName evidence="3">Polypeptide deformylase</fullName>
    </alternativeName>
</protein>
<sequence length="177" mass="20106">MALRTIVQDGDPILKKKCRPVTNFDDRLAELLDDMIETLADAQGYGLAGPQVGVMRRVFVSLDERDLPEDGELPEGYEPKYLEFVNPEIIMQEGEVLQYEGCLSFPGHNAAIRRPQKVTVRAFDRHGKPFTLTGEDMLARCICHETNHLDGVTIMDLAEFFYEDQEHDDEDESATEE</sequence>
<dbReference type="Gene3D" id="3.90.45.10">
    <property type="entry name" value="Peptide deformylase"/>
    <property type="match status" value="1"/>
</dbReference>
<keyword evidence="6" id="KW-1185">Reference proteome</keyword>
<gene>
    <name evidence="3 5" type="primary">def</name>
    <name evidence="5" type="ORF">GMD52_07715</name>
    <name evidence="4" type="ORF">TQ39_15675</name>
</gene>
<accession>A0A0D8IZB2</accession>
<dbReference type="GO" id="GO:0006412">
    <property type="term" value="P:translation"/>
    <property type="evidence" value="ECO:0007669"/>
    <property type="project" value="UniProtKB-UniRule"/>
</dbReference>
<dbReference type="HAMAP" id="MF_00163">
    <property type="entry name" value="Pep_deformylase"/>
    <property type="match status" value="1"/>
</dbReference>
<comment type="similarity">
    <text evidence="1 3">Belongs to the polypeptide deformylase family.</text>
</comment>
<comment type="cofactor">
    <cofactor evidence="3">
        <name>Fe(2+)</name>
        <dbReference type="ChEBI" id="CHEBI:29033"/>
    </cofactor>
    <text evidence="3">Binds 1 Fe(2+) ion.</text>
</comment>
<evidence type="ECO:0000313" key="5">
    <source>
        <dbReference type="EMBL" id="MTS51427.1"/>
    </source>
</evidence>
<dbReference type="EMBL" id="WMZR01000008">
    <property type="protein sequence ID" value="MTS51427.1"/>
    <property type="molecule type" value="Genomic_DNA"/>
</dbReference>
<dbReference type="PANTHER" id="PTHR10458:SF22">
    <property type="entry name" value="PEPTIDE DEFORMYLASE"/>
    <property type="match status" value="1"/>
</dbReference>
<dbReference type="Pfam" id="PF01327">
    <property type="entry name" value="Pep_deformylase"/>
    <property type="match status" value="1"/>
</dbReference>
<dbReference type="PRINTS" id="PR01576">
    <property type="entry name" value="PDEFORMYLASE"/>
</dbReference>
<dbReference type="EC" id="3.5.1.88" evidence="3"/>